<keyword evidence="4 6" id="KW-0689">Ribosomal protein</keyword>
<reference evidence="6" key="1">
    <citation type="journal article" date="2015" name="Proc. Natl. Acad. Sci. U.S.A.">
        <title>Networks of energetic and metabolic interactions define dynamics in microbial communities.</title>
        <authorList>
            <person name="Embree M."/>
            <person name="Liu J.K."/>
            <person name="Al-Bassam M.M."/>
            <person name="Zengler K."/>
        </authorList>
    </citation>
    <scope>NUCLEOTIDE SEQUENCE</scope>
</reference>
<dbReference type="NCBIfam" id="NF001109">
    <property type="entry name" value="PRK00136.1"/>
    <property type="match status" value="1"/>
</dbReference>
<dbReference type="Gene3D" id="3.30.1490.10">
    <property type="match status" value="1"/>
</dbReference>
<keyword evidence="2" id="KW-0699">rRNA-binding</keyword>
<dbReference type="GO" id="GO:0003735">
    <property type="term" value="F:structural constituent of ribosome"/>
    <property type="evidence" value="ECO:0007669"/>
    <property type="project" value="InterPro"/>
</dbReference>
<dbReference type="HAMAP" id="MF_01302_B">
    <property type="entry name" value="Ribosomal_uS8_B"/>
    <property type="match status" value="1"/>
</dbReference>
<dbReference type="InterPro" id="IPR035987">
    <property type="entry name" value="Ribosomal_uS8_sf"/>
</dbReference>
<sequence>MGMTDPIADMLTRVRNANKARFKTVNVNMSQMNINIAKVLKKSGYISNYDKVKNEKGQQMLEIVLKYPDAKRTVITNIKRVSKPGRRVYVASDSIPKVLNGYGISILSTSNGVITDAEARELRVGGEVLCNVW</sequence>
<evidence type="ECO:0000256" key="4">
    <source>
        <dbReference type="ARBA" id="ARBA00022980"/>
    </source>
</evidence>
<dbReference type="GO" id="GO:1990904">
    <property type="term" value="C:ribonucleoprotein complex"/>
    <property type="evidence" value="ECO:0007669"/>
    <property type="project" value="UniProtKB-KW"/>
</dbReference>
<dbReference type="SUPFAM" id="SSF56047">
    <property type="entry name" value="Ribosomal protein S8"/>
    <property type="match status" value="1"/>
</dbReference>
<dbReference type="EMBL" id="LNQE01000941">
    <property type="protein sequence ID" value="KUG22747.1"/>
    <property type="molecule type" value="Genomic_DNA"/>
</dbReference>
<dbReference type="Gene3D" id="3.30.1370.30">
    <property type="match status" value="1"/>
</dbReference>
<dbReference type="AlphaFoldDB" id="A0A0W8FPG0"/>
<dbReference type="PANTHER" id="PTHR11758">
    <property type="entry name" value="40S RIBOSOMAL PROTEIN S15A"/>
    <property type="match status" value="1"/>
</dbReference>
<dbReference type="GO" id="GO:0005737">
    <property type="term" value="C:cytoplasm"/>
    <property type="evidence" value="ECO:0007669"/>
    <property type="project" value="UniProtKB-ARBA"/>
</dbReference>
<dbReference type="GO" id="GO:0019843">
    <property type="term" value="F:rRNA binding"/>
    <property type="evidence" value="ECO:0007669"/>
    <property type="project" value="UniProtKB-KW"/>
</dbReference>
<dbReference type="PROSITE" id="PS00053">
    <property type="entry name" value="RIBOSOMAL_S8"/>
    <property type="match status" value="1"/>
</dbReference>
<dbReference type="GO" id="GO:0006412">
    <property type="term" value="P:translation"/>
    <property type="evidence" value="ECO:0007669"/>
    <property type="project" value="InterPro"/>
</dbReference>
<dbReference type="InterPro" id="IPR047863">
    <property type="entry name" value="Ribosomal_uS8_CS"/>
</dbReference>
<evidence type="ECO:0000256" key="5">
    <source>
        <dbReference type="ARBA" id="ARBA00023274"/>
    </source>
</evidence>
<organism evidence="6">
    <name type="scientific">hydrocarbon metagenome</name>
    <dbReference type="NCBI Taxonomy" id="938273"/>
    <lineage>
        <taxon>unclassified sequences</taxon>
        <taxon>metagenomes</taxon>
        <taxon>ecological metagenomes</taxon>
    </lineage>
</organism>
<protein>
    <submittedName>
        <fullName evidence="6">Ssu ribosomal protein s8p (S15ae)</fullName>
    </submittedName>
</protein>
<proteinExistence type="inferred from homology"/>
<keyword evidence="3" id="KW-0694">RNA-binding</keyword>
<dbReference type="Pfam" id="PF00410">
    <property type="entry name" value="Ribosomal_S8"/>
    <property type="match status" value="1"/>
</dbReference>
<gene>
    <name evidence="6" type="ORF">ASZ90_007439</name>
</gene>
<evidence type="ECO:0000313" key="6">
    <source>
        <dbReference type="EMBL" id="KUG22747.1"/>
    </source>
</evidence>
<dbReference type="GO" id="GO:0005840">
    <property type="term" value="C:ribosome"/>
    <property type="evidence" value="ECO:0007669"/>
    <property type="project" value="UniProtKB-KW"/>
</dbReference>
<comment type="caution">
    <text evidence="6">The sequence shown here is derived from an EMBL/GenBank/DDBJ whole genome shotgun (WGS) entry which is preliminary data.</text>
</comment>
<dbReference type="InterPro" id="IPR000630">
    <property type="entry name" value="Ribosomal_uS8"/>
</dbReference>
<evidence type="ECO:0000256" key="3">
    <source>
        <dbReference type="ARBA" id="ARBA00022884"/>
    </source>
</evidence>
<evidence type="ECO:0000256" key="2">
    <source>
        <dbReference type="ARBA" id="ARBA00022730"/>
    </source>
</evidence>
<comment type="similarity">
    <text evidence="1">Belongs to the universal ribosomal protein uS8 family.</text>
</comment>
<dbReference type="FunFam" id="3.30.1370.30:FF:000002">
    <property type="entry name" value="30S ribosomal protein S8"/>
    <property type="match status" value="1"/>
</dbReference>
<accession>A0A0W8FPG0</accession>
<name>A0A0W8FPG0_9ZZZZ</name>
<keyword evidence="5" id="KW-0687">Ribonucleoprotein</keyword>
<evidence type="ECO:0000256" key="1">
    <source>
        <dbReference type="ARBA" id="ARBA00006471"/>
    </source>
</evidence>
<dbReference type="FunFam" id="3.30.1490.10:FF:000001">
    <property type="entry name" value="30S ribosomal protein S8"/>
    <property type="match status" value="1"/>
</dbReference>